<evidence type="ECO:0000259" key="2">
    <source>
        <dbReference type="PROSITE" id="PS50112"/>
    </source>
</evidence>
<dbReference type="CDD" id="cd00130">
    <property type="entry name" value="PAS"/>
    <property type="match status" value="1"/>
</dbReference>
<reference evidence="6 7" key="1">
    <citation type="submission" date="2021-01" db="EMBL/GenBank/DDBJ databases">
        <title>Genomic Encyclopedia of Type Strains, Phase IV (KMG-IV): sequencing the most valuable type-strain genomes for metagenomic binning, comparative biology and taxonomic classification.</title>
        <authorList>
            <person name="Goeker M."/>
        </authorList>
    </citation>
    <scope>NUCLEOTIDE SEQUENCE [LARGE SCALE GENOMIC DNA]</scope>
    <source>
        <strain evidence="6 7">DSM 104297</strain>
    </source>
</reference>
<feature type="transmembrane region" description="Helical" evidence="1">
    <location>
        <begin position="83"/>
        <end position="103"/>
    </location>
</feature>
<dbReference type="InterPro" id="IPR001610">
    <property type="entry name" value="PAC"/>
</dbReference>
<dbReference type="RefSeq" id="WP_205184957.1">
    <property type="nucleotide sequence ID" value="NZ_JAFBFC010000002.1"/>
</dbReference>
<dbReference type="SMART" id="SM00052">
    <property type="entry name" value="EAL"/>
    <property type="match status" value="1"/>
</dbReference>
<dbReference type="NCBIfam" id="TIGR00229">
    <property type="entry name" value="sensory_box"/>
    <property type="match status" value="2"/>
</dbReference>
<dbReference type="SUPFAM" id="SSF55785">
    <property type="entry name" value="PYP-like sensor domain (PAS domain)"/>
    <property type="match status" value="2"/>
</dbReference>
<keyword evidence="1" id="KW-1133">Transmembrane helix</keyword>
<dbReference type="InterPro" id="IPR043128">
    <property type="entry name" value="Rev_trsase/Diguanyl_cyclase"/>
</dbReference>
<dbReference type="InterPro" id="IPR035965">
    <property type="entry name" value="PAS-like_dom_sf"/>
</dbReference>
<keyword evidence="1" id="KW-0812">Transmembrane</keyword>
<feature type="domain" description="EAL" evidence="4">
    <location>
        <begin position="652"/>
        <end position="906"/>
    </location>
</feature>
<dbReference type="PROSITE" id="PS50883">
    <property type="entry name" value="EAL"/>
    <property type="match status" value="1"/>
</dbReference>
<feature type="transmembrane region" description="Helical" evidence="1">
    <location>
        <begin position="180"/>
        <end position="201"/>
    </location>
</feature>
<gene>
    <name evidence="6" type="ORF">JOC83_001085</name>
</gene>
<dbReference type="SUPFAM" id="SSF141868">
    <property type="entry name" value="EAL domain-like"/>
    <property type="match status" value="1"/>
</dbReference>
<feature type="transmembrane region" description="Helical" evidence="1">
    <location>
        <begin position="146"/>
        <end position="168"/>
    </location>
</feature>
<feature type="domain" description="PAS" evidence="2">
    <location>
        <begin position="369"/>
        <end position="424"/>
    </location>
</feature>
<evidence type="ECO:0000259" key="4">
    <source>
        <dbReference type="PROSITE" id="PS50883"/>
    </source>
</evidence>
<dbReference type="Pfam" id="PF00563">
    <property type="entry name" value="EAL"/>
    <property type="match status" value="1"/>
</dbReference>
<dbReference type="CDD" id="cd01949">
    <property type="entry name" value="GGDEF"/>
    <property type="match status" value="1"/>
</dbReference>
<feature type="transmembrane region" description="Helical" evidence="1">
    <location>
        <begin position="45"/>
        <end position="63"/>
    </location>
</feature>
<dbReference type="Pfam" id="PF00990">
    <property type="entry name" value="GGDEF"/>
    <property type="match status" value="1"/>
</dbReference>
<dbReference type="InterPro" id="IPR000160">
    <property type="entry name" value="GGDEF_dom"/>
</dbReference>
<comment type="caution">
    <text evidence="6">The sequence shown here is derived from an EMBL/GenBank/DDBJ whole genome shotgun (WGS) entry which is preliminary data.</text>
</comment>
<feature type="transmembrane region" description="Helical" evidence="1">
    <location>
        <begin position="213"/>
        <end position="236"/>
    </location>
</feature>
<dbReference type="InterPro" id="IPR029787">
    <property type="entry name" value="Nucleotide_cyclase"/>
</dbReference>
<keyword evidence="7" id="KW-1185">Reference proteome</keyword>
<dbReference type="SMART" id="SM00267">
    <property type="entry name" value="GGDEF"/>
    <property type="match status" value="1"/>
</dbReference>
<feature type="domain" description="GGDEF" evidence="5">
    <location>
        <begin position="511"/>
        <end position="643"/>
    </location>
</feature>
<dbReference type="SMART" id="SM00091">
    <property type="entry name" value="PAS"/>
    <property type="match status" value="3"/>
</dbReference>
<feature type="domain" description="PAC" evidence="3">
    <location>
        <begin position="303"/>
        <end position="353"/>
    </location>
</feature>
<dbReference type="InterPro" id="IPR000014">
    <property type="entry name" value="PAS"/>
</dbReference>
<dbReference type="Gene3D" id="3.30.70.270">
    <property type="match status" value="1"/>
</dbReference>
<feature type="transmembrane region" description="Helical" evidence="1">
    <location>
        <begin position="110"/>
        <end position="134"/>
    </location>
</feature>
<dbReference type="Proteomes" id="UP000809829">
    <property type="component" value="Unassembled WGS sequence"/>
</dbReference>
<dbReference type="PROSITE" id="PS50113">
    <property type="entry name" value="PAC"/>
    <property type="match status" value="1"/>
</dbReference>
<dbReference type="Pfam" id="PF13426">
    <property type="entry name" value="PAS_9"/>
    <property type="match status" value="2"/>
</dbReference>
<dbReference type="Gene3D" id="3.20.20.450">
    <property type="entry name" value="EAL domain"/>
    <property type="match status" value="1"/>
</dbReference>
<evidence type="ECO:0000256" key="1">
    <source>
        <dbReference type="SAM" id="Phobius"/>
    </source>
</evidence>
<dbReference type="PROSITE" id="PS50887">
    <property type="entry name" value="GGDEF"/>
    <property type="match status" value="1"/>
</dbReference>
<dbReference type="NCBIfam" id="TIGR00254">
    <property type="entry name" value="GGDEF"/>
    <property type="match status" value="1"/>
</dbReference>
<evidence type="ECO:0000259" key="5">
    <source>
        <dbReference type="PROSITE" id="PS50887"/>
    </source>
</evidence>
<dbReference type="PANTHER" id="PTHR44757">
    <property type="entry name" value="DIGUANYLATE CYCLASE DGCP"/>
    <property type="match status" value="1"/>
</dbReference>
<dbReference type="SUPFAM" id="SSF55073">
    <property type="entry name" value="Nucleotide cyclase"/>
    <property type="match status" value="1"/>
</dbReference>
<organism evidence="6 7">
    <name type="scientific">Priestia iocasae</name>
    <dbReference type="NCBI Taxonomy" id="2291674"/>
    <lineage>
        <taxon>Bacteria</taxon>
        <taxon>Bacillati</taxon>
        <taxon>Bacillota</taxon>
        <taxon>Bacilli</taxon>
        <taxon>Bacillales</taxon>
        <taxon>Bacillaceae</taxon>
        <taxon>Priestia</taxon>
    </lineage>
</organism>
<evidence type="ECO:0000313" key="6">
    <source>
        <dbReference type="EMBL" id="MBM7702251.1"/>
    </source>
</evidence>
<dbReference type="Gene3D" id="3.30.450.20">
    <property type="entry name" value="PAS domain"/>
    <property type="match status" value="2"/>
</dbReference>
<evidence type="ECO:0000313" key="7">
    <source>
        <dbReference type="Proteomes" id="UP000809829"/>
    </source>
</evidence>
<feature type="transmembrane region" description="Helical" evidence="1">
    <location>
        <begin position="12"/>
        <end position="33"/>
    </location>
</feature>
<accession>A0ABS2QS15</accession>
<dbReference type="CDD" id="cd01948">
    <property type="entry name" value="EAL"/>
    <property type="match status" value="1"/>
</dbReference>
<proteinExistence type="predicted"/>
<dbReference type="InterPro" id="IPR001633">
    <property type="entry name" value="EAL_dom"/>
</dbReference>
<dbReference type="PANTHER" id="PTHR44757:SF2">
    <property type="entry name" value="BIOFILM ARCHITECTURE MAINTENANCE PROTEIN MBAA"/>
    <property type="match status" value="1"/>
</dbReference>
<dbReference type="InterPro" id="IPR000700">
    <property type="entry name" value="PAS-assoc_C"/>
</dbReference>
<keyword evidence="1" id="KW-0472">Membrane</keyword>
<dbReference type="EMBL" id="JAFBFC010000002">
    <property type="protein sequence ID" value="MBM7702251.1"/>
    <property type="molecule type" value="Genomic_DNA"/>
</dbReference>
<protein>
    <submittedName>
        <fullName evidence="6">Diguanylate cyclase (GGDEF)-like protein/PAS domain S-box-containing protein</fullName>
    </submittedName>
</protein>
<evidence type="ECO:0000259" key="3">
    <source>
        <dbReference type="PROSITE" id="PS50113"/>
    </source>
</evidence>
<dbReference type="InterPro" id="IPR035919">
    <property type="entry name" value="EAL_sf"/>
</dbReference>
<dbReference type="InterPro" id="IPR052155">
    <property type="entry name" value="Biofilm_reg_signaling"/>
</dbReference>
<sequence length="912" mass="104587">MYEQIVKEAYSFPLHFLSLGIGVSVIFISFFFIDQFKKQTTKSKRHAWMLGASIIYSVGIWGIQQLSIEAFQLSNTYIHHTLHMVLALLGAIIGNYLAFWIVYTGKRNMLTFLGGGMFMSVGFLVMFSTCLIEVESVQFMFENPFQLLALTFALLASFMFLWISFQAIFYQRNYQLLIKFIYACMITFSIFSLQYIVLLVTDESKQLWLEDPIILASIFSVFALFTFVLMAIAMLMNRHIREHRSLKGAIFTSLLDPMVITNEEGYILEMNKVGYEWFTREVIGKSMTTLFPDYSTLQAVVGQRIERMLTFRDKTKKWIELTVTKLEAEGVNEYLVYMRDVTEQKEFGMDLQEVNNRYQQLFNSSPLPIVVHRAGNIVSVNQETLRIVGVDKKEEAVGRTVFDFFQKEERTYIRQLITDMINSKHLSDVVREIKILNDKGEQLTLETKSSVIFIKGKTYIQTILKDITDYKKAKEAVLHTTYEDPLTGLPNASFFHTVAKNRMMRANKEGLSLGIMVVDLDRFRYFNDTYGRAFGDHIVKEIAKRIQQVLSPSDLLSSFGTDGFLLMIKNGDKEVIRTLGKTILSVIQQPFTFNEVEVFLSASVGVSVYSQNSVTLDTLIRQAEMAMYHTKKNGRNNMTFYDPSIQQADTRRMVMEDNLHRAVANDEFELYYQPKIHVKTGKIAAVEALIRWNHPVLGQISPAEFIPIAEETGLIVPMSEWVLHTACMQNKRWQEEGMSPMRVAVNISSVEFGEDDFVTKVVNILEETKLSPHYLELEITESVAIKNVGSVIEKLDALKQVGVYISIDDFGSGYSSLSYIKKLPIDALKVDRSFIQDLKANQTEETIVKAIITIAKSLQLDVVAEGVEEQEQVQILRKERCDEIQGYYFSKPLPVSEFEQKYESIERHAMSS</sequence>
<dbReference type="SMART" id="SM00086">
    <property type="entry name" value="PAC"/>
    <property type="match status" value="2"/>
</dbReference>
<dbReference type="PROSITE" id="PS50112">
    <property type="entry name" value="PAS"/>
    <property type="match status" value="1"/>
</dbReference>
<name>A0ABS2QS15_9BACI</name>